<evidence type="ECO:0000313" key="4">
    <source>
        <dbReference type="Proteomes" id="UP001326715"/>
    </source>
</evidence>
<keyword evidence="4" id="KW-1185">Reference proteome</keyword>
<gene>
    <name evidence="1" type="ORF">SAMN05661012_04657</name>
    <name evidence="2" type="ORF">SR876_25150</name>
</gene>
<dbReference type="Proteomes" id="UP000183788">
    <property type="component" value="Unassembled WGS sequence"/>
</dbReference>
<dbReference type="STRING" id="1004.SAMN05661012_04657"/>
<organism evidence="1 3">
    <name type="scientific">Chitinophaga sancti</name>
    <dbReference type="NCBI Taxonomy" id="1004"/>
    <lineage>
        <taxon>Bacteria</taxon>
        <taxon>Pseudomonadati</taxon>
        <taxon>Bacteroidota</taxon>
        <taxon>Chitinophagia</taxon>
        <taxon>Chitinophagales</taxon>
        <taxon>Chitinophagaceae</taxon>
        <taxon>Chitinophaga</taxon>
    </lineage>
</organism>
<sequence length="216" mass="24457">MDRKDFLKATSLLAGGALLSPQSLLAQDPWFIELLAKLAEAIIMDVFLKPIEELIKELVGMNDENKDEIHRRNEAYRDKQMYPSNVVAVGSNSFLYPVKSVSNYNKSGKYDVPMYSLNSNGLYENVATFQKNEIDGVSQAARKILNQNGASKSANTEMFLPVNEIYRDKSSKIRSSSYYNREKGIVEIRFGISNKWGFINIDSNSFRGQIPFSFLV</sequence>
<proteinExistence type="predicted"/>
<evidence type="ECO:0000313" key="3">
    <source>
        <dbReference type="Proteomes" id="UP000183788"/>
    </source>
</evidence>
<dbReference type="RefSeq" id="WP_072363621.1">
    <property type="nucleotide sequence ID" value="NZ_CP139972.1"/>
</dbReference>
<dbReference type="EMBL" id="CP140154">
    <property type="protein sequence ID" value="WQG88220.1"/>
    <property type="molecule type" value="Genomic_DNA"/>
</dbReference>
<evidence type="ECO:0000313" key="1">
    <source>
        <dbReference type="EMBL" id="SFW78475.1"/>
    </source>
</evidence>
<name>A0A1K1S298_9BACT</name>
<reference evidence="1 3" key="1">
    <citation type="submission" date="2016-11" db="EMBL/GenBank/DDBJ databases">
        <authorList>
            <person name="Jaros S."/>
            <person name="Januszkiewicz K."/>
            <person name="Wedrychowicz H."/>
        </authorList>
    </citation>
    <scope>NUCLEOTIDE SEQUENCE [LARGE SCALE GENOMIC DNA]</scope>
    <source>
        <strain evidence="1 3">DSM 784</strain>
    </source>
</reference>
<evidence type="ECO:0000313" key="2">
    <source>
        <dbReference type="EMBL" id="WQG88220.1"/>
    </source>
</evidence>
<dbReference type="Proteomes" id="UP001326715">
    <property type="component" value="Chromosome"/>
</dbReference>
<dbReference type="EMBL" id="FPIZ01000016">
    <property type="protein sequence ID" value="SFW78475.1"/>
    <property type="molecule type" value="Genomic_DNA"/>
</dbReference>
<dbReference type="AlphaFoldDB" id="A0A1K1S298"/>
<reference evidence="2 4" key="2">
    <citation type="submission" date="2023-11" db="EMBL/GenBank/DDBJ databases">
        <title>MicrobeMod: A computational toolkit for identifying prokaryotic methylation and restriction-modification with nanopore sequencing.</title>
        <authorList>
            <person name="Crits-Christoph A."/>
            <person name="Kang S.C."/>
            <person name="Lee H."/>
            <person name="Ostrov N."/>
        </authorList>
    </citation>
    <scope>NUCLEOTIDE SEQUENCE [LARGE SCALE GENOMIC DNA]</scope>
    <source>
        <strain evidence="2 4">ATCC 23090</strain>
    </source>
</reference>
<accession>A0A1K1S298</accession>
<protein>
    <submittedName>
        <fullName evidence="1">Uncharacterized protein</fullName>
    </submittedName>
</protein>